<keyword evidence="3" id="KW-1185">Reference proteome</keyword>
<evidence type="ECO:0000256" key="1">
    <source>
        <dbReference type="SAM" id="SignalP"/>
    </source>
</evidence>
<organism evidence="2 3">
    <name type="scientific">Paenibacillus psychroresistens</name>
    <dbReference type="NCBI Taxonomy" id="1778678"/>
    <lineage>
        <taxon>Bacteria</taxon>
        <taxon>Bacillati</taxon>
        <taxon>Bacillota</taxon>
        <taxon>Bacilli</taxon>
        <taxon>Bacillales</taxon>
        <taxon>Paenibacillaceae</taxon>
        <taxon>Paenibacillus</taxon>
    </lineage>
</organism>
<evidence type="ECO:0000313" key="2">
    <source>
        <dbReference type="EMBL" id="QGQ95541.1"/>
    </source>
</evidence>
<keyword evidence="1" id="KW-0732">Signal</keyword>
<dbReference type="Pfam" id="PF01547">
    <property type="entry name" value="SBP_bac_1"/>
    <property type="match status" value="1"/>
</dbReference>
<sequence>MRGCHMQTTKKGKWLGLVLSISLASIAFVGCSKSTDVETSAAPGATVAATTEATTAATTAASAAPEVSKAPELTPMTYSINTGDNKLTWDNPISKILTEKTGITLKYDLTAGDEKPRWDIWLAAGDYPDIVSLDPEHIKKYKDAGAIIPLNELIEQYGPNIKAKFGEYFNLLKGPDGIIDSIYNVNLNKEASADSTANFIVQYDVLKEAGYPVIKTFDQLYTIISDYVKKHPKIDGKDTIGFTGAMNGWVNKIQFNNPITFSAGRPDEGNFQINDGKVTFNPVSADAKNYYGFLNKLYTNGLYDKEAFSLDGDNMKAKMAQGRVLAAFAPNWLLGDTEKSLRAAGKPERQYAKLPIYSSETIVDHNNTIVPTGAGTGHWAITKNAKNPERIIQFIDYLFSDEAQILTHWGIEGVDYKIVDGKRTETPEKIAKVMTDPDYWYKEGLKSEASGTSSGWFSIGNGAKLADGDYATPVTNESVLANYDQATKDILAKYGKKVWAEFLPPVEVVPGYLWQLTPPDSTKVPNQKIEAQWFKDLPKIIMAKTQADFDKNWNSMVEAMGKQGLTQYEADMTKLWADFNANFTKSLGQ</sequence>
<dbReference type="PANTHER" id="PTHR43649">
    <property type="entry name" value="ARABINOSE-BINDING PROTEIN-RELATED"/>
    <property type="match status" value="1"/>
</dbReference>
<feature type="signal peptide" evidence="1">
    <location>
        <begin position="1"/>
        <end position="29"/>
    </location>
</feature>
<dbReference type="InterPro" id="IPR006059">
    <property type="entry name" value="SBP"/>
</dbReference>
<evidence type="ECO:0000313" key="3">
    <source>
        <dbReference type="Proteomes" id="UP000426246"/>
    </source>
</evidence>
<gene>
    <name evidence="2" type="ORF">EHS13_11950</name>
</gene>
<dbReference type="SUPFAM" id="SSF53850">
    <property type="entry name" value="Periplasmic binding protein-like II"/>
    <property type="match status" value="1"/>
</dbReference>
<protein>
    <submittedName>
        <fullName evidence="2">Extracellular solute-binding protein</fullName>
    </submittedName>
</protein>
<dbReference type="Gene3D" id="3.40.190.10">
    <property type="entry name" value="Periplasmic binding protein-like II"/>
    <property type="match status" value="2"/>
</dbReference>
<proteinExistence type="predicted"/>
<dbReference type="EMBL" id="CP034235">
    <property type="protein sequence ID" value="QGQ95541.1"/>
    <property type="molecule type" value="Genomic_DNA"/>
</dbReference>
<dbReference type="InterPro" id="IPR050490">
    <property type="entry name" value="Bact_solute-bd_prot1"/>
</dbReference>
<name>A0A6B8RGF9_9BACL</name>
<dbReference type="Proteomes" id="UP000426246">
    <property type="component" value="Chromosome"/>
</dbReference>
<reference evidence="3" key="1">
    <citation type="submission" date="2018-11" db="EMBL/GenBank/DDBJ databases">
        <title>Complete genome sequence of Paenibacillus sp. ML311-T8.</title>
        <authorList>
            <person name="Nam Y.-D."/>
            <person name="Kang J."/>
            <person name="Chung W.-H."/>
            <person name="Park Y.S."/>
        </authorList>
    </citation>
    <scope>NUCLEOTIDE SEQUENCE [LARGE SCALE GENOMIC DNA]</scope>
    <source>
        <strain evidence="3">ML311-T8</strain>
    </source>
</reference>
<feature type="chain" id="PRO_5039390453" evidence="1">
    <location>
        <begin position="30"/>
        <end position="589"/>
    </location>
</feature>
<dbReference type="AlphaFoldDB" id="A0A6B8RGF9"/>
<accession>A0A6B8RGF9</accession>
<dbReference type="PROSITE" id="PS51257">
    <property type="entry name" value="PROKAR_LIPOPROTEIN"/>
    <property type="match status" value="1"/>
</dbReference>
<dbReference type="PANTHER" id="PTHR43649:SF12">
    <property type="entry name" value="DIACETYLCHITOBIOSE BINDING PROTEIN DASA"/>
    <property type="match status" value="1"/>
</dbReference>
<dbReference type="KEGG" id="ppsc:EHS13_11950"/>